<dbReference type="Pfam" id="PF00561">
    <property type="entry name" value="Abhydrolase_1"/>
    <property type="match status" value="1"/>
</dbReference>
<dbReference type="EMBL" id="FOBH01000003">
    <property type="protein sequence ID" value="SEK78513.1"/>
    <property type="molecule type" value="Genomic_DNA"/>
</dbReference>
<dbReference type="GO" id="GO:0016787">
    <property type="term" value="F:hydrolase activity"/>
    <property type="evidence" value="ECO:0007669"/>
    <property type="project" value="UniProtKB-KW"/>
</dbReference>
<dbReference type="InterPro" id="IPR029058">
    <property type="entry name" value="AB_hydrolase_fold"/>
</dbReference>
<gene>
    <name evidence="3" type="ORF">SAMN05216387_10315</name>
</gene>
<keyword evidence="4" id="KW-1185">Reference proteome</keyword>
<feature type="domain" description="AB hydrolase-1" evidence="2">
    <location>
        <begin position="27"/>
        <end position="274"/>
    </location>
</feature>
<name>A0A1H7JVA5_9PROT</name>
<sequence length="290" mass="32402">MEEPELRDKYIAGEAVDLHVIAVGTGPPVVLLHGFPENWRSWRYQIPALVAAGFSVLAPDMRGYNLSGKPAVQSAYQLDHLVADVVALVNATGYCRAHIVGHDWGGIVAWAFAERHPELVDKLVILNAPHMKIYLEKVKYPRQMLKSWYVLFFLLPRLPELALSAGNFRAIRKMFRLSPAKKDAFSSQDIEDHIEALSQPGALTAALNYYRANLTMANARKFAHSAPINSQTLVIWGELDPALGIELLDGLHKIAPRIQIHRVPGASHWVQNEAPMEVNRVLLNFLIGRN</sequence>
<dbReference type="RefSeq" id="WP_090827781.1">
    <property type="nucleotide sequence ID" value="NZ_FOBH01000003.1"/>
</dbReference>
<dbReference type="STRING" id="1233.SAMN05216387_10315"/>
<organism evidence="3 4">
    <name type="scientific">Nitrosovibrio tenuis</name>
    <dbReference type="NCBI Taxonomy" id="1233"/>
    <lineage>
        <taxon>Bacteria</taxon>
        <taxon>Pseudomonadati</taxon>
        <taxon>Pseudomonadota</taxon>
        <taxon>Betaproteobacteria</taxon>
        <taxon>Nitrosomonadales</taxon>
        <taxon>Nitrosomonadaceae</taxon>
        <taxon>Nitrosovibrio</taxon>
    </lineage>
</organism>
<dbReference type="SUPFAM" id="SSF53474">
    <property type="entry name" value="alpha/beta-Hydrolases"/>
    <property type="match status" value="1"/>
</dbReference>
<dbReference type="Proteomes" id="UP000198620">
    <property type="component" value="Unassembled WGS sequence"/>
</dbReference>
<reference evidence="3 4" key="1">
    <citation type="submission" date="2016-10" db="EMBL/GenBank/DDBJ databases">
        <authorList>
            <person name="de Groot N.N."/>
        </authorList>
    </citation>
    <scope>NUCLEOTIDE SEQUENCE [LARGE SCALE GENOMIC DNA]</scope>
    <source>
        <strain evidence="3 4">Nv1</strain>
    </source>
</reference>
<dbReference type="PRINTS" id="PR00111">
    <property type="entry name" value="ABHYDROLASE"/>
</dbReference>
<accession>A0A1H7JVA5</accession>
<evidence type="ECO:0000313" key="4">
    <source>
        <dbReference type="Proteomes" id="UP000198620"/>
    </source>
</evidence>
<dbReference type="PRINTS" id="PR00412">
    <property type="entry name" value="EPOXHYDRLASE"/>
</dbReference>
<dbReference type="AlphaFoldDB" id="A0A1H7JVA5"/>
<dbReference type="InterPro" id="IPR000639">
    <property type="entry name" value="Epox_hydrolase-like"/>
</dbReference>
<protein>
    <submittedName>
        <fullName evidence="3">Pimeloyl-ACP methyl ester carboxylesterase</fullName>
    </submittedName>
</protein>
<dbReference type="InterPro" id="IPR000073">
    <property type="entry name" value="AB_hydrolase_1"/>
</dbReference>
<evidence type="ECO:0000256" key="1">
    <source>
        <dbReference type="ARBA" id="ARBA00022801"/>
    </source>
</evidence>
<evidence type="ECO:0000259" key="2">
    <source>
        <dbReference type="Pfam" id="PF00561"/>
    </source>
</evidence>
<evidence type="ECO:0000313" key="3">
    <source>
        <dbReference type="EMBL" id="SEK78513.1"/>
    </source>
</evidence>
<proteinExistence type="predicted"/>
<dbReference type="PANTHER" id="PTHR43329">
    <property type="entry name" value="EPOXIDE HYDROLASE"/>
    <property type="match status" value="1"/>
</dbReference>
<dbReference type="Gene3D" id="3.40.50.1820">
    <property type="entry name" value="alpha/beta hydrolase"/>
    <property type="match status" value="1"/>
</dbReference>
<keyword evidence="1" id="KW-0378">Hydrolase</keyword>
<dbReference type="OrthoDB" id="64748at2"/>